<organism evidence="2">
    <name type="scientific">Utricularia reniformis</name>
    <dbReference type="NCBI Taxonomy" id="192314"/>
    <lineage>
        <taxon>Eukaryota</taxon>
        <taxon>Viridiplantae</taxon>
        <taxon>Streptophyta</taxon>
        <taxon>Embryophyta</taxon>
        <taxon>Tracheophyta</taxon>
        <taxon>Spermatophyta</taxon>
        <taxon>Magnoliopsida</taxon>
        <taxon>eudicotyledons</taxon>
        <taxon>Gunneridae</taxon>
        <taxon>Pentapetalae</taxon>
        <taxon>asterids</taxon>
        <taxon>lamiids</taxon>
        <taxon>Lamiales</taxon>
        <taxon>Lentibulariaceae</taxon>
        <taxon>Utricularia</taxon>
    </lineage>
</organism>
<evidence type="ECO:0000256" key="1">
    <source>
        <dbReference type="SAM" id="SignalP"/>
    </source>
</evidence>
<dbReference type="AlphaFoldDB" id="A0A1Y0B314"/>
<geneLocation type="mitochondrion" evidence="2"/>
<reference evidence="2" key="1">
    <citation type="submission" date="2017-03" db="EMBL/GenBank/DDBJ databases">
        <title>The mitochondrial genome of the carnivorous plant Utricularia reniformis (Lentibulariaceae): structure, comparative analysis and evolutionary landmarks.</title>
        <authorList>
            <person name="Silva S.R."/>
            <person name="Alvarenga D.O."/>
            <person name="Michael T.P."/>
            <person name="Miranda V.F.O."/>
            <person name="Varani A.M."/>
        </authorList>
    </citation>
    <scope>NUCLEOTIDE SEQUENCE</scope>
</reference>
<accession>A0A1Y0B314</accession>
<evidence type="ECO:0000313" key="2">
    <source>
        <dbReference type="EMBL" id="ART31822.1"/>
    </source>
</evidence>
<dbReference type="EMBL" id="KY774314">
    <property type="protein sequence ID" value="ART31822.1"/>
    <property type="molecule type" value="Genomic_DNA"/>
</dbReference>
<feature type="signal peptide" evidence="1">
    <location>
        <begin position="1"/>
        <end position="23"/>
    </location>
</feature>
<keyword evidence="1" id="KW-0732">Signal</keyword>
<name>A0A1Y0B314_9LAMI</name>
<proteinExistence type="predicted"/>
<sequence length="179" mass="20660">MWSHLLFISASSMWMQTIKYVACSQIRSGQRDMQTQSSILYAETDSNSKAKKGKKRSRSKWNQSPAILILFVHKCLYLLYHSFNKHSTVALCAMSSFHPSILHSIEADSITRLGDHSFFTPYMGQDTIEARWFCLPRKLGFWACASTTDFFSFALLGTGRQKIERLLDWGTKRKRECLE</sequence>
<keyword evidence="2" id="KW-0496">Mitochondrion</keyword>
<feature type="chain" id="PRO_5013231235" evidence="1">
    <location>
        <begin position="24"/>
        <end position="179"/>
    </location>
</feature>
<protein>
    <submittedName>
        <fullName evidence="2">Uncharacterized protein</fullName>
    </submittedName>
</protein>
<gene>
    <name evidence="2" type="ORF">AEK19_MT1638</name>
</gene>